<dbReference type="EMBL" id="RBVX01000047">
    <property type="protein sequence ID" value="RSL29919.1"/>
    <property type="molecule type" value="Genomic_DNA"/>
</dbReference>
<name>A0A428MUW2_9BACI</name>
<dbReference type="AlphaFoldDB" id="A0A428MUW2"/>
<protein>
    <submittedName>
        <fullName evidence="1">Uncharacterized protein</fullName>
    </submittedName>
</protein>
<comment type="caution">
    <text evidence="1">The sequence shown here is derived from an EMBL/GenBank/DDBJ whole genome shotgun (WGS) entry which is preliminary data.</text>
</comment>
<gene>
    <name evidence="1" type="ORF">D7Z54_28700</name>
</gene>
<reference evidence="1 2" key="1">
    <citation type="submission" date="2018-10" db="EMBL/GenBank/DDBJ databases">
        <title>Draft genome sequence of Bacillus salarius IM0101, isolated from a hypersaline soil in Inner Mongolia, China.</title>
        <authorList>
            <person name="Yamprayoonswat W."/>
            <person name="Boonvisut S."/>
            <person name="Jumpathong W."/>
            <person name="Sittihan S."/>
            <person name="Ruangsuj P."/>
            <person name="Wanthongcharoen S."/>
            <person name="Thongpramul N."/>
            <person name="Pimmason S."/>
            <person name="Yu B."/>
            <person name="Yasawong M."/>
        </authorList>
    </citation>
    <scope>NUCLEOTIDE SEQUENCE [LARGE SCALE GENOMIC DNA]</scope>
    <source>
        <strain evidence="1 2">IM0101</strain>
    </source>
</reference>
<dbReference type="OrthoDB" id="2973929at2"/>
<sequence>MHSYTYGKLVFWFCFLVASLLLSACNNQEVNNNYYLSLMGESEEWKLHGYEVEITQENFKMGNGTLNMKTKNEYATDYFHFHTHMVINEEDRTVHSGSVTGPGIDISEETTGTNEGTYLDKDGESITFNDITDIYMIVEWWDPNKHEKMEERIDLYSKSKRDQTVQK</sequence>
<organism evidence="1 2">
    <name type="scientific">Salibacterium salarium</name>
    <dbReference type="NCBI Taxonomy" id="284579"/>
    <lineage>
        <taxon>Bacteria</taxon>
        <taxon>Bacillati</taxon>
        <taxon>Bacillota</taxon>
        <taxon>Bacilli</taxon>
        <taxon>Bacillales</taxon>
        <taxon>Bacillaceae</taxon>
    </lineage>
</organism>
<accession>A0A428MUW2</accession>
<keyword evidence="2" id="KW-1185">Reference proteome</keyword>
<proteinExistence type="predicted"/>
<dbReference type="RefSeq" id="WP_125561625.1">
    <property type="nucleotide sequence ID" value="NZ_RBVX01000047.1"/>
</dbReference>
<evidence type="ECO:0000313" key="2">
    <source>
        <dbReference type="Proteomes" id="UP000275076"/>
    </source>
</evidence>
<dbReference type="Proteomes" id="UP000275076">
    <property type="component" value="Unassembled WGS sequence"/>
</dbReference>
<evidence type="ECO:0000313" key="1">
    <source>
        <dbReference type="EMBL" id="RSL29919.1"/>
    </source>
</evidence>